<dbReference type="VEuPathDB" id="PlasmoDB:PY17X_1005500"/>
<dbReference type="EMBL" id="LM993664">
    <property type="protein sequence ID" value="VTZ78791.1"/>
    <property type="molecule type" value="Genomic_DNA"/>
</dbReference>
<evidence type="ECO:0000256" key="1">
    <source>
        <dbReference type="SAM" id="MobiDB-lite"/>
    </source>
</evidence>
<evidence type="ECO:0000313" key="5">
    <source>
        <dbReference type="Proteomes" id="UP000072874"/>
    </source>
</evidence>
<name>A0A077YEI0_PLAYE</name>
<dbReference type="VEuPathDB" id="PlasmoDB:Py17XNL_001002113"/>
<dbReference type="KEGG" id="pyo:PY17X_1005500"/>
<evidence type="ECO:0000313" key="6">
    <source>
        <dbReference type="Proteomes" id="UP000072904"/>
    </source>
</evidence>
<dbReference type="Proteomes" id="UP000072874">
    <property type="component" value="Chromosome 10"/>
</dbReference>
<feature type="region of interest" description="Disordered" evidence="1">
    <location>
        <begin position="444"/>
        <end position="485"/>
    </location>
</feature>
<reference evidence="4" key="3">
    <citation type="submission" date="2014-05" db="EMBL/GenBank/DDBJ databases">
        <authorList>
            <person name="Aslett M.A."/>
            <person name="De Silva N."/>
        </authorList>
    </citation>
    <scope>NUCLEOTIDE SEQUENCE</scope>
    <source>
        <strain evidence="4">17X</strain>
    </source>
</reference>
<dbReference type="RefSeq" id="XP_725514.2">
    <property type="nucleotide sequence ID" value="XM_720421.2"/>
</dbReference>
<dbReference type="EMBL" id="LK934638">
    <property type="protein sequence ID" value="CDU84895.1"/>
    <property type="molecule type" value="Genomic_DNA"/>
</dbReference>
<proteinExistence type="predicted"/>
<dbReference type="VEuPathDB" id="PlasmoDB:PY05099"/>
<sequence>MKEKLSRNENVEGDNEDLGKTNYLECDNILKKCRKKKKKNNNNNNNHLNNSGNDEITECVLNVEDDKTGEIENISMDDEDIKNLIFPLDIKLIYGRLSKIKSKKIDKTKDDFTSVLSEALHNVVILYYELYFYNHIDNFKVDVNFYEIYNDIICLVDELLGLHRSHLEKIALSETGEKMDYNSDRHPNNKNKKVDFEKPKDDNLLDYKLDGDENIVHLNFKKMKMKYLSVEIDMIFFCEWHHDNILTSKESPSKYYNSYNKIIINNMNNFELNDAIYNNNFGIDVSDDMNNGLGNCLPQVCEKGNDFTLPNNSLKKKKKNNDRNTIENNNDDNEKKRLIPDKIESNKPDINNSKKENNLKSNNSKKLNKVEDKKVEPLKNDKYLKEDKRLCYNLLCKEQPYKAFLLKNTFNFSESDEEDNTKEIINDSLKRECTDVLGVEEKQPINMLATGKENSEKRATSANNSNSNNNNNSNSNSNNNRGVKSVSGNYNENLVDGCSIGSKKLIYIPKEILNITSLLNSPILSLRNIKSFNDVNFPYGYKNSEKKSIYDYCYSYLNKIHNGYDIIPIEGYKFRSIIIDGANVCAKVINNKNSQYYFDNGEIEIIYDCYILYEAYLFFKKNNVEDIIIVLNPVMKQGNEYYLRKKKVFNYPYLEKLIKLNVILISNEKYYHTSKGEVVKRRTYDDVLILEVALHKKGCIISNDNYTDIWMNTLDRKEIQNVISYYVIKHNYDKNTGFSLDLTKKPLKYILNSLFQKVV</sequence>
<feature type="compositionally biased region" description="Low complexity" evidence="1">
    <location>
        <begin position="463"/>
        <end position="480"/>
    </location>
</feature>
<feature type="domain" description="RNase NYN" evidence="2">
    <location>
        <begin position="575"/>
        <end position="732"/>
    </location>
</feature>
<dbReference type="AlphaFoldDB" id="A0A077YEI0"/>
<reference evidence="3" key="2">
    <citation type="submission" date="2014-05" db="EMBL/GenBank/DDBJ databases">
        <authorList>
            <person name="Aslett A.Martin."/>
            <person name="De Silva Nishadi"/>
        </authorList>
    </citation>
    <scope>NUCLEOTIDE SEQUENCE</scope>
    <source>
        <strain evidence="3">YM</strain>
    </source>
</reference>
<feature type="compositionally biased region" description="Basic and acidic residues" evidence="1">
    <location>
        <begin position="332"/>
        <end position="358"/>
    </location>
</feature>
<feature type="region of interest" description="Disordered" evidence="1">
    <location>
        <begin position="311"/>
        <end position="373"/>
    </location>
</feature>
<dbReference type="GeneID" id="3790854"/>
<reference evidence="5 6" key="1">
    <citation type="journal article" date="2014" name="BMC Biol.">
        <title>A comprehensive evaluation of rodent malaria parasite genomes and gene expression.</title>
        <authorList>
            <person name="Otto T.D."/>
            <person name="Bohme U."/>
            <person name="Jackson A.P."/>
            <person name="Hunt M."/>
            <person name="Franke-Fayard B."/>
            <person name="Hoeijmakers W.A."/>
            <person name="Religa A.A."/>
            <person name="Robertson L."/>
            <person name="Sanders M."/>
            <person name="Ogun S.A."/>
            <person name="Cunningham D."/>
            <person name="Erhart A."/>
            <person name="Billker O."/>
            <person name="Khan S.M."/>
            <person name="Stunnenberg H.G."/>
            <person name="Langhorne J."/>
            <person name="Holder A.A."/>
            <person name="Waters A.P."/>
            <person name="Newbold C.I."/>
            <person name="Pain A."/>
            <person name="Berriman M."/>
            <person name="Janse C.J."/>
        </authorList>
    </citation>
    <scope>NUCLEOTIDE SEQUENCE [LARGE SCALE GENOMIC DNA]</scope>
    <source>
        <strain evidence="4 5">17X</strain>
        <strain evidence="3 6">YM</strain>
    </source>
</reference>
<protein>
    <submittedName>
        <fullName evidence="4">NYN domain-containing protein, putative</fullName>
    </submittedName>
</protein>
<dbReference type="OMA" id="CFLLHEA"/>
<evidence type="ECO:0000313" key="4">
    <source>
        <dbReference type="EMBL" id="VTZ78791.1"/>
    </source>
</evidence>
<evidence type="ECO:0000313" key="3">
    <source>
        <dbReference type="EMBL" id="CDU84895.1"/>
    </source>
</evidence>
<dbReference type="Proteomes" id="UP000072904">
    <property type="component" value="Chromosome 10"/>
</dbReference>
<reference evidence="4" key="4">
    <citation type="submission" date="2019-05" db="EMBL/GenBank/DDBJ databases">
        <authorList>
            <consortium name="Pathogen Informatics"/>
        </authorList>
    </citation>
    <scope>NUCLEOTIDE SEQUENCE</scope>
    <source>
        <strain evidence="4">17X</strain>
    </source>
</reference>
<dbReference type="VEuPathDB" id="PlasmoDB:PYYM_1005500"/>
<accession>A0A077YEI0</accession>
<dbReference type="Gene3D" id="3.40.50.11980">
    <property type="match status" value="1"/>
</dbReference>
<dbReference type="Pfam" id="PF11977">
    <property type="entry name" value="RNase_Zc3h12a"/>
    <property type="match status" value="1"/>
</dbReference>
<gene>
    <name evidence="4" type="ORF">PY17X_1005500</name>
    <name evidence="3" type="ORF">PYYM_1005500</name>
</gene>
<dbReference type="InterPro" id="IPR021869">
    <property type="entry name" value="RNase_Zc3h12_NYN"/>
</dbReference>
<dbReference type="OrthoDB" id="392925at2759"/>
<evidence type="ECO:0000259" key="2">
    <source>
        <dbReference type="Pfam" id="PF11977"/>
    </source>
</evidence>
<organism evidence="3 6">
    <name type="scientific">Plasmodium yoelii</name>
    <dbReference type="NCBI Taxonomy" id="5861"/>
    <lineage>
        <taxon>Eukaryota</taxon>
        <taxon>Sar</taxon>
        <taxon>Alveolata</taxon>
        <taxon>Apicomplexa</taxon>
        <taxon>Aconoidasida</taxon>
        <taxon>Haemosporida</taxon>
        <taxon>Plasmodiidae</taxon>
        <taxon>Plasmodium</taxon>
        <taxon>Plasmodium (Vinckeia)</taxon>
    </lineage>
</organism>